<evidence type="ECO:0000256" key="3">
    <source>
        <dbReference type="ARBA" id="ARBA00039121"/>
    </source>
</evidence>
<comment type="catalytic activity">
    <reaction evidence="4">
        <text>N-terminal L-methionyl-L-seryl-[protein] + acetyl-CoA = N-terminal N(alpha)-acetyl-L-methionyl-L-seryl-[protein] + CoA + H(+)</text>
        <dbReference type="Rhea" id="RHEA:50568"/>
        <dbReference type="Rhea" id="RHEA-COMP:12728"/>
        <dbReference type="Rhea" id="RHEA-COMP:12729"/>
        <dbReference type="ChEBI" id="CHEBI:15378"/>
        <dbReference type="ChEBI" id="CHEBI:57287"/>
        <dbReference type="ChEBI" id="CHEBI:57288"/>
        <dbReference type="ChEBI" id="CHEBI:133400"/>
        <dbReference type="ChEBI" id="CHEBI:133401"/>
        <dbReference type="EC" id="2.3.1.258"/>
    </reaction>
</comment>
<dbReference type="PROSITE" id="PS51186">
    <property type="entry name" value="GNAT"/>
    <property type="match status" value="1"/>
</dbReference>
<evidence type="ECO:0000256" key="2">
    <source>
        <dbReference type="ARBA" id="ARBA00023315"/>
    </source>
</evidence>
<dbReference type="AlphaFoldDB" id="E3NG00"/>
<dbReference type="GO" id="GO:0031415">
    <property type="term" value="C:NatA complex"/>
    <property type="evidence" value="ECO:0007669"/>
    <property type="project" value="TreeGrafter"/>
</dbReference>
<dbReference type="STRING" id="31234.E3NG00"/>
<dbReference type="eggNOG" id="KOG3138">
    <property type="taxonomic scope" value="Eukaryota"/>
</dbReference>
<comment type="catalytic activity">
    <reaction evidence="6">
        <text>N-terminal L-methionyl-L-phenylalanyl-[protein] + acetyl-CoA = N-terminal N(alpha)-acetyl-L-methionyl-L-phenylalanyl-[protein] + CoA + H(+)</text>
        <dbReference type="Rhea" id="RHEA:50528"/>
        <dbReference type="Rhea" id="RHEA-COMP:12715"/>
        <dbReference type="Rhea" id="RHEA-COMP:12716"/>
        <dbReference type="ChEBI" id="CHEBI:15378"/>
        <dbReference type="ChEBI" id="CHEBI:57287"/>
        <dbReference type="ChEBI" id="CHEBI:57288"/>
        <dbReference type="ChEBI" id="CHEBI:133382"/>
        <dbReference type="ChEBI" id="CHEBI:133383"/>
        <dbReference type="EC" id="2.3.1.258"/>
    </reaction>
</comment>
<evidence type="ECO:0000313" key="13">
    <source>
        <dbReference type="EMBL" id="EFO96621.1"/>
    </source>
</evidence>
<dbReference type="KEGG" id="crq:GCK72_013019"/>
<dbReference type="Proteomes" id="UP000008281">
    <property type="component" value="Unassembled WGS sequence"/>
</dbReference>
<dbReference type="RefSeq" id="XP_003092661.2">
    <property type="nucleotide sequence ID" value="XM_003092613.2"/>
</dbReference>
<dbReference type="EMBL" id="DS268647">
    <property type="protein sequence ID" value="EFO96621.1"/>
    <property type="molecule type" value="Genomic_DNA"/>
</dbReference>
<keyword evidence="2" id="KW-0012">Acyltransferase</keyword>
<keyword evidence="14" id="KW-1185">Reference proteome</keyword>
<feature type="region of interest" description="Disordered" evidence="12">
    <location>
        <begin position="1"/>
        <end position="24"/>
    </location>
</feature>
<dbReference type="SUPFAM" id="SSF55729">
    <property type="entry name" value="Acyl-CoA N-acyltransferases (Nat)"/>
    <property type="match status" value="1"/>
</dbReference>
<dbReference type="GeneID" id="9800485"/>
<dbReference type="Gene3D" id="3.40.630.30">
    <property type="match status" value="1"/>
</dbReference>
<evidence type="ECO:0000256" key="11">
    <source>
        <dbReference type="ARBA" id="ARBA00049454"/>
    </source>
</evidence>
<comment type="catalytic activity">
    <reaction evidence="8">
        <text>N-terminal L-methionyl-L-valyl-[protein] + acetyl-CoA = N-terminal N(alpha)-acetyl-L-methionyl-L-valyl-[protein] + CoA + H(+)</text>
        <dbReference type="Rhea" id="RHEA:50572"/>
        <dbReference type="Rhea" id="RHEA-COMP:12730"/>
        <dbReference type="Rhea" id="RHEA-COMP:12731"/>
        <dbReference type="ChEBI" id="CHEBI:15378"/>
        <dbReference type="ChEBI" id="CHEBI:57287"/>
        <dbReference type="ChEBI" id="CHEBI:57288"/>
        <dbReference type="ChEBI" id="CHEBI:133402"/>
        <dbReference type="ChEBI" id="CHEBI:133403"/>
        <dbReference type="EC" id="2.3.1.258"/>
    </reaction>
</comment>
<name>E3NG00_CAERE</name>
<feature type="region of interest" description="Disordered" evidence="12">
    <location>
        <begin position="84"/>
        <end position="103"/>
    </location>
</feature>
<gene>
    <name evidence="13" type="ORF">CRE_01381</name>
</gene>
<dbReference type="InterPro" id="IPR051556">
    <property type="entry name" value="N-term/lysine_N-AcTrnsfr"/>
</dbReference>
<dbReference type="GO" id="GO:0120518">
    <property type="term" value="F:protein N-terminal-methionine acetyltransferase activity"/>
    <property type="evidence" value="ECO:0007669"/>
    <property type="project" value="UniProtKB-EC"/>
</dbReference>
<proteinExistence type="predicted"/>
<evidence type="ECO:0000256" key="7">
    <source>
        <dbReference type="ARBA" id="ARBA00048618"/>
    </source>
</evidence>
<dbReference type="PANTHER" id="PTHR42919">
    <property type="entry name" value="N-ALPHA-ACETYLTRANSFERASE"/>
    <property type="match status" value="1"/>
</dbReference>
<evidence type="ECO:0000256" key="10">
    <source>
        <dbReference type="ARBA" id="ARBA00049103"/>
    </source>
</evidence>
<keyword evidence="1" id="KW-0808">Transferase</keyword>
<dbReference type="GO" id="GO:0007064">
    <property type="term" value="P:mitotic sister chromatid cohesion"/>
    <property type="evidence" value="ECO:0007669"/>
    <property type="project" value="TreeGrafter"/>
</dbReference>
<evidence type="ECO:0000256" key="9">
    <source>
        <dbReference type="ARBA" id="ARBA00049002"/>
    </source>
</evidence>
<dbReference type="CTD" id="9800485"/>
<dbReference type="InterPro" id="IPR016181">
    <property type="entry name" value="Acyl_CoA_acyltransferase"/>
</dbReference>
<reference evidence="13" key="1">
    <citation type="submission" date="2007-07" db="EMBL/GenBank/DDBJ databases">
        <title>PCAP assembly of the Caenorhabditis remanei genome.</title>
        <authorList>
            <consortium name="The Caenorhabditis remanei Sequencing Consortium"/>
            <person name="Wilson R.K."/>
        </authorList>
    </citation>
    <scope>NUCLEOTIDE SEQUENCE [LARGE SCALE GENOMIC DNA]</scope>
    <source>
        <strain evidence="13">PB4641</strain>
    </source>
</reference>
<evidence type="ECO:0000256" key="4">
    <source>
        <dbReference type="ARBA" id="ARBA00048251"/>
    </source>
</evidence>
<evidence type="ECO:0000256" key="6">
    <source>
        <dbReference type="ARBA" id="ARBA00048490"/>
    </source>
</evidence>
<evidence type="ECO:0000256" key="12">
    <source>
        <dbReference type="SAM" id="MobiDB-lite"/>
    </source>
</evidence>
<comment type="catalytic activity">
    <reaction evidence="7">
        <text>N-terminal L-methionyl-L-lysyl-[protein] + acetyl-CoA = N-terminal N(alpha)-acetyl-L-methionyl-L-lysyl-[protein] + CoA + H(+)</text>
        <dbReference type="Rhea" id="RHEA:50580"/>
        <dbReference type="Rhea" id="RHEA-COMP:12734"/>
        <dbReference type="Rhea" id="RHEA-COMP:12735"/>
        <dbReference type="ChEBI" id="CHEBI:15378"/>
        <dbReference type="ChEBI" id="CHEBI:57287"/>
        <dbReference type="ChEBI" id="CHEBI:57288"/>
        <dbReference type="ChEBI" id="CHEBI:133406"/>
        <dbReference type="ChEBI" id="CHEBI:133407"/>
        <dbReference type="EC" id="2.3.1.258"/>
    </reaction>
</comment>
<dbReference type="EC" id="2.3.1.258" evidence="3"/>
<protein>
    <recommendedName>
        <fullName evidence="3">N-terminal methionine N(alpha)-acetyltransferase NatE</fullName>
        <ecNumber evidence="3">2.3.1.258</ecNumber>
    </recommendedName>
</protein>
<comment type="catalytic activity">
    <reaction evidence="11">
        <text>N-terminal L-methionyl-L-threonyl-[protein] + acetyl-CoA = N-terminal N(alpha)-acetyl-L-methionyl-L-threonyl-[protein] + CoA + H(+)</text>
        <dbReference type="Rhea" id="RHEA:50576"/>
        <dbReference type="Rhea" id="RHEA-COMP:12732"/>
        <dbReference type="Rhea" id="RHEA-COMP:12733"/>
        <dbReference type="ChEBI" id="CHEBI:15378"/>
        <dbReference type="ChEBI" id="CHEBI:57287"/>
        <dbReference type="ChEBI" id="CHEBI:57288"/>
        <dbReference type="ChEBI" id="CHEBI:133404"/>
        <dbReference type="ChEBI" id="CHEBI:133405"/>
        <dbReference type="EC" id="2.3.1.258"/>
    </reaction>
</comment>
<dbReference type="PANTHER" id="PTHR42919:SF8">
    <property type="entry name" value="N-ALPHA-ACETYLTRANSFERASE 50"/>
    <property type="match status" value="1"/>
</dbReference>
<feature type="compositionally biased region" description="Basic and acidic residues" evidence="12">
    <location>
        <begin position="10"/>
        <end position="24"/>
    </location>
</feature>
<dbReference type="OrthoDB" id="47374at2759"/>
<comment type="catalytic activity">
    <reaction evidence="5">
        <text>N-terminal L-methionyl-L-tyrosyl-[protein] + acetyl-CoA = N-terminal N(alpha)-acetyl-L-methionyl-L-tyrosyl-[protein] + CoA + H(+)</text>
        <dbReference type="Rhea" id="RHEA:50532"/>
        <dbReference type="Rhea" id="RHEA-COMP:12717"/>
        <dbReference type="Rhea" id="RHEA-COMP:12718"/>
        <dbReference type="ChEBI" id="CHEBI:15378"/>
        <dbReference type="ChEBI" id="CHEBI:57287"/>
        <dbReference type="ChEBI" id="CHEBI:57288"/>
        <dbReference type="ChEBI" id="CHEBI:133384"/>
        <dbReference type="ChEBI" id="CHEBI:133385"/>
        <dbReference type="EC" id="2.3.1.258"/>
    </reaction>
</comment>
<dbReference type="CDD" id="cd04301">
    <property type="entry name" value="NAT_SF"/>
    <property type="match status" value="1"/>
</dbReference>
<organism evidence="14">
    <name type="scientific">Caenorhabditis remanei</name>
    <name type="common">Caenorhabditis vulgaris</name>
    <dbReference type="NCBI Taxonomy" id="31234"/>
    <lineage>
        <taxon>Eukaryota</taxon>
        <taxon>Metazoa</taxon>
        <taxon>Ecdysozoa</taxon>
        <taxon>Nematoda</taxon>
        <taxon>Chromadorea</taxon>
        <taxon>Rhabditida</taxon>
        <taxon>Rhabditina</taxon>
        <taxon>Rhabditomorpha</taxon>
        <taxon>Rhabditoidea</taxon>
        <taxon>Rhabditidae</taxon>
        <taxon>Peloderinae</taxon>
        <taxon>Caenorhabditis</taxon>
    </lineage>
</organism>
<dbReference type="Pfam" id="PF00583">
    <property type="entry name" value="Acetyltransf_1"/>
    <property type="match status" value="1"/>
</dbReference>
<evidence type="ECO:0000256" key="1">
    <source>
        <dbReference type="ARBA" id="ARBA00022679"/>
    </source>
</evidence>
<evidence type="ECO:0000256" key="5">
    <source>
        <dbReference type="ARBA" id="ARBA00048335"/>
    </source>
</evidence>
<evidence type="ECO:0000256" key="8">
    <source>
        <dbReference type="ARBA" id="ARBA00048799"/>
    </source>
</evidence>
<dbReference type="HOGENOM" id="CLU_1012806_0_0_1"/>
<comment type="catalytic activity">
    <reaction evidence="10">
        <text>N-terminal L-methionyl-L-leucyl-[protein] + acetyl-CoA = N-terminal N(alpha)-acetyl-L-methionyl-L-leucyl-[protein] + CoA + H(+)</text>
        <dbReference type="Rhea" id="RHEA:50520"/>
        <dbReference type="Rhea" id="RHEA-COMP:12711"/>
        <dbReference type="Rhea" id="RHEA-COMP:12712"/>
        <dbReference type="ChEBI" id="CHEBI:15378"/>
        <dbReference type="ChEBI" id="CHEBI:57287"/>
        <dbReference type="ChEBI" id="CHEBI:57288"/>
        <dbReference type="ChEBI" id="CHEBI:133377"/>
        <dbReference type="ChEBI" id="CHEBI:133378"/>
        <dbReference type="EC" id="2.3.1.258"/>
    </reaction>
</comment>
<accession>E3NG00</accession>
<dbReference type="InterPro" id="IPR000182">
    <property type="entry name" value="GNAT_dom"/>
</dbReference>
<sequence>MKNSTQNNKTDLKRRQSRRVAEKVENTQLPTRVVNPFAIPVTEEMLELVWFKTPASFDTPLENLNPWVTKEFKKWESRRLAPEEESVKMEADGSMDQPGVSAEKVAEKVIEKEDMDMKEEKEARVDPPVRLEEITQENVKELKTVIESTMTNLFEDESYEGAIALKEHGRLAFLDGVPVGYVMTELYENRKLLVTSIGVPFAHRKCGVGSVLMKHVQSLCEQLCQVKKLSLYIQPTNARGIRFFESHGLRRKERLRNYYSGEPREAWRMTKRIRK</sequence>
<comment type="catalytic activity">
    <reaction evidence="9">
        <text>N-terminal L-methionyl-L-alanyl-[protein] + acetyl-CoA = N-terminal N(alpha)-acetyl-L-methionyl-L-alanyl-[protein] + CoA + H(+)</text>
        <dbReference type="Rhea" id="RHEA:50564"/>
        <dbReference type="Rhea" id="RHEA-COMP:12726"/>
        <dbReference type="Rhea" id="RHEA-COMP:12727"/>
        <dbReference type="ChEBI" id="CHEBI:15378"/>
        <dbReference type="ChEBI" id="CHEBI:57287"/>
        <dbReference type="ChEBI" id="CHEBI:57288"/>
        <dbReference type="ChEBI" id="CHEBI:133398"/>
        <dbReference type="ChEBI" id="CHEBI:133399"/>
        <dbReference type="EC" id="2.3.1.258"/>
    </reaction>
</comment>
<evidence type="ECO:0000313" key="14">
    <source>
        <dbReference type="Proteomes" id="UP000008281"/>
    </source>
</evidence>